<reference evidence="2 3" key="1">
    <citation type="journal article" date="2015" name="Genome Biol.">
        <title>Comparative genomics of Steinernema reveals deeply conserved gene regulatory networks.</title>
        <authorList>
            <person name="Dillman A.R."/>
            <person name="Macchietto M."/>
            <person name="Porter C.F."/>
            <person name="Rogers A."/>
            <person name="Williams B."/>
            <person name="Antoshechkin I."/>
            <person name="Lee M.M."/>
            <person name="Goodwin Z."/>
            <person name="Lu X."/>
            <person name="Lewis E.E."/>
            <person name="Goodrich-Blair H."/>
            <person name="Stock S.P."/>
            <person name="Adams B.J."/>
            <person name="Sternberg P.W."/>
            <person name="Mortazavi A."/>
        </authorList>
    </citation>
    <scope>NUCLEOTIDE SEQUENCE [LARGE SCALE GENOMIC DNA]</scope>
    <source>
        <strain evidence="2 3">ALL</strain>
    </source>
</reference>
<sequence>MLTNSCAGPRSREAKKASGRMKEGDFSLPPAHSSSRRSLKFSPIDRRKENIIPKAVNELENIYGRGEKILAYWRPNALVELSKDNKKADSFLFSLSQMPQSVGLAFHGSAPRNKSLLGAGGRSG</sequence>
<protein>
    <submittedName>
        <fullName evidence="2">Uncharacterized protein</fullName>
    </submittedName>
</protein>
<comment type="caution">
    <text evidence="2">The sequence shown here is derived from an EMBL/GenBank/DDBJ whole genome shotgun (WGS) entry which is preliminary data.</text>
</comment>
<evidence type="ECO:0000256" key="1">
    <source>
        <dbReference type="SAM" id="MobiDB-lite"/>
    </source>
</evidence>
<dbReference type="AlphaFoldDB" id="A0A4U8UYX1"/>
<gene>
    <name evidence="2" type="ORF">L596_005328</name>
</gene>
<keyword evidence="3" id="KW-1185">Reference proteome</keyword>
<proteinExistence type="predicted"/>
<feature type="region of interest" description="Disordered" evidence="1">
    <location>
        <begin position="1"/>
        <end position="42"/>
    </location>
</feature>
<evidence type="ECO:0000313" key="3">
    <source>
        <dbReference type="Proteomes" id="UP000298663"/>
    </source>
</evidence>
<dbReference type="EMBL" id="AZBU02000001">
    <property type="protein sequence ID" value="TMS38652.1"/>
    <property type="molecule type" value="Genomic_DNA"/>
</dbReference>
<accession>A0A4U8UYX1</accession>
<name>A0A4U8UYX1_STECR</name>
<evidence type="ECO:0000313" key="2">
    <source>
        <dbReference type="EMBL" id="TMS38652.1"/>
    </source>
</evidence>
<organism evidence="2 3">
    <name type="scientific">Steinernema carpocapsae</name>
    <name type="common">Entomopathogenic nematode</name>
    <dbReference type="NCBI Taxonomy" id="34508"/>
    <lineage>
        <taxon>Eukaryota</taxon>
        <taxon>Metazoa</taxon>
        <taxon>Ecdysozoa</taxon>
        <taxon>Nematoda</taxon>
        <taxon>Chromadorea</taxon>
        <taxon>Rhabditida</taxon>
        <taxon>Tylenchina</taxon>
        <taxon>Panagrolaimomorpha</taxon>
        <taxon>Strongyloidoidea</taxon>
        <taxon>Steinernematidae</taxon>
        <taxon>Steinernema</taxon>
    </lineage>
</organism>
<feature type="compositionally biased region" description="Basic and acidic residues" evidence="1">
    <location>
        <begin position="10"/>
        <end position="25"/>
    </location>
</feature>
<reference evidence="2 3" key="2">
    <citation type="journal article" date="2019" name="G3 (Bethesda)">
        <title>Hybrid Assembly of the Genome of the Entomopathogenic Nematode Steinernema carpocapsae Identifies the X-Chromosome.</title>
        <authorList>
            <person name="Serra L."/>
            <person name="Macchietto M."/>
            <person name="Macias-Munoz A."/>
            <person name="McGill C.J."/>
            <person name="Rodriguez I.M."/>
            <person name="Rodriguez B."/>
            <person name="Murad R."/>
            <person name="Mortazavi A."/>
        </authorList>
    </citation>
    <scope>NUCLEOTIDE SEQUENCE [LARGE SCALE GENOMIC DNA]</scope>
    <source>
        <strain evidence="2 3">ALL</strain>
    </source>
</reference>
<dbReference type="Proteomes" id="UP000298663">
    <property type="component" value="Unassembled WGS sequence"/>
</dbReference>